<keyword evidence="5" id="KW-0132">Cell division</keyword>
<protein>
    <recommendedName>
        <fullName evidence="10">Protein DOM34 homolog</fullName>
    </recommendedName>
</protein>
<dbReference type="GO" id="GO:0070651">
    <property type="term" value="P:nonfunctional rRNA decay"/>
    <property type="evidence" value="ECO:0007669"/>
    <property type="project" value="TreeGrafter"/>
</dbReference>
<accession>I2H3M0</accession>
<dbReference type="GO" id="GO:0032790">
    <property type="term" value="P:ribosome disassembly"/>
    <property type="evidence" value="ECO:0007669"/>
    <property type="project" value="TreeGrafter"/>
</dbReference>
<dbReference type="FunCoup" id="I2H3M0">
    <property type="interactions" value="560"/>
</dbReference>
<name>I2H3M0_HENB6</name>
<keyword evidence="9" id="KW-0131">Cell cycle</keyword>
<dbReference type="GO" id="GO:1990533">
    <property type="term" value="C:Dom34-Hbs1 complex"/>
    <property type="evidence" value="ECO:0007669"/>
    <property type="project" value="UniProtKB-ARBA"/>
</dbReference>
<dbReference type="NCBIfam" id="TIGR00111">
    <property type="entry name" value="pelota"/>
    <property type="match status" value="1"/>
</dbReference>
<evidence type="ECO:0000256" key="10">
    <source>
        <dbReference type="RuleBase" id="RU362019"/>
    </source>
</evidence>
<dbReference type="AlphaFoldDB" id="I2H3M0"/>
<dbReference type="InParanoid" id="I2H3M0"/>
<dbReference type="Proteomes" id="UP000002866">
    <property type="component" value="Chromosome 4"/>
</dbReference>
<dbReference type="Pfam" id="PF03465">
    <property type="entry name" value="eRF1_3"/>
    <property type="match status" value="1"/>
</dbReference>
<dbReference type="InterPro" id="IPR005141">
    <property type="entry name" value="eRF1_2"/>
</dbReference>
<dbReference type="InterPro" id="IPR005140">
    <property type="entry name" value="eRF1_Pelota-like_N"/>
</dbReference>
<comment type="similarity">
    <text evidence="3 10">Belongs to the eukaryotic release factor 1 family. Pelota subfamily.</text>
</comment>
<dbReference type="Pfam" id="PF03464">
    <property type="entry name" value="eRF1_2"/>
    <property type="match status" value="1"/>
</dbReference>
<dbReference type="SMART" id="SM01194">
    <property type="entry name" value="eRF1_1"/>
    <property type="match status" value="1"/>
</dbReference>
<dbReference type="Gene3D" id="2.30.30.870">
    <property type="entry name" value="Pelota, domain A"/>
    <property type="match status" value="1"/>
</dbReference>
<dbReference type="KEGG" id="tbl:TBLA_0D04760"/>
<evidence type="ECO:0000256" key="1">
    <source>
        <dbReference type="ARBA" id="ARBA00001968"/>
    </source>
</evidence>
<dbReference type="SUPFAM" id="SSF53137">
    <property type="entry name" value="Translational machinery components"/>
    <property type="match status" value="1"/>
</dbReference>
<dbReference type="GO" id="GO:0046872">
    <property type="term" value="F:metal ion binding"/>
    <property type="evidence" value="ECO:0007669"/>
    <property type="project" value="UniProtKB-KW"/>
</dbReference>
<evidence type="ECO:0000256" key="4">
    <source>
        <dbReference type="ARBA" id="ARBA00022490"/>
    </source>
</evidence>
<evidence type="ECO:0000259" key="11">
    <source>
        <dbReference type="SMART" id="SM01194"/>
    </source>
</evidence>
<dbReference type="GO" id="GO:0006412">
    <property type="term" value="P:translation"/>
    <property type="evidence" value="ECO:0007669"/>
    <property type="project" value="UniProtKB-ARBA"/>
</dbReference>
<dbReference type="STRING" id="1071380.I2H3M0"/>
<dbReference type="GeneID" id="14496008"/>
<dbReference type="SUPFAM" id="SSF55315">
    <property type="entry name" value="L30e-like"/>
    <property type="match status" value="1"/>
</dbReference>
<keyword evidence="13" id="KW-1185">Reference proteome</keyword>
<dbReference type="GO" id="GO:0051301">
    <property type="term" value="P:cell division"/>
    <property type="evidence" value="ECO:0007669"/>
    <property type="project" value="UniProtKB-KW"/>
</dbReference>
<evidence type="ECO:0000313" key="13">
    <source>
        <dbReference type="Proteomes" id="UP000002866"/>
    </source>
</evidence>
<keyword evidence="7" id="KW-0498">Mitosis</keyword>
<dbReference type="GO" id="GO:0071025">
    <property type="term" value="P:RNA surveillance"/>
    <property type="evidence" value="ECO:0007669"/>
    <property type="project" value="InterPro"/>
</dbReference>
<dbReference type="Gene3D" id="3.30.420.60">
    <property type="entry name" value="eRF1 domain 2"/>
    <property type="match status" value="1"/>
</dbReference>
<feature type="domain" description="eRF1/Pelota-like N-terminal" evidence="11">
    <location>
        <begin position="1"/>
        <end position="133"/>
    </location>
</feature>
<dbReference type="PANTHER" id="PTHR10853">
    <property type="entry name" value="PELOTA"/>
    <property type="match status" value="1"/>
</dbReference>
<dbReference type="PANTHER" id="PTHR10853:SF0">
    <property type="entry name" value="PROTEIN PELOTA HOMOLOG"/>
    <property type="match status" value="1"/>
</dbReference>
<dbReference type="InterPro" id="IPR005142">
    <property type="entry name" value="eRF1_3"/>
</dbReference>
<dbReference type="InterPro" id="IPR042226">
    <property type="entry name" value="eFR1_2_sf"/>
</dbReference>
<reference evidence="12 13" key="1">
    <citation type="journal article" date="2011" name="Proc. Natl. Acad. Sci. U.S.A.">
        <title>Evolutionary erosion of yeast sex chromosomes by mating-type switching accidents.</title>
        <authorList>
            <person name="Gordon J.L."/>
            <person name="Armisen D."/>
            <person name="Proux-Wera E."/>
            <person name="Oheigeartaigh S.S."/>
            <person name="Byrne K.P."/>
            <person name="Wolfe K.H."/>
        </authorList>
    </citation>
    <scope>NUCLEOTIDE SEQUENCE [LARGE SCALE GENOMIC DNA]</scope>
    <source>
        <strain evidence="13">ATCC 34711 / CBS 6284 / DSM 70876 / NBRC 10599 / NRRL Y-10934 / UCD 77-7</strain>
    </source>
</reference>
<comment type="subcellular location">
    <subcellularLocation>
        <location evidence="2 10">Cytoplasm</location>
    </subcellularLocation>
</comment>
<dbReference type="InterPro" id="IPR004405">
    <property type="entry name" value="TF_pelota"/>
</dbReference>
<dbReference type="Gene3D" id="3.30.1330.30">
    <property type="match status" value="1"/>
</dbReference>
<dbReference type="InterPro" id="IPR058547">
    <property type="entry name" value="Pelota_N"/>
</dbReference>
<keyword evidence="4 10" id="KW-0963">Cytoplasm</keyword>
<dbReference type="EMBL" id="HE806319">
    <property type="protein sequence ID" value="CCH60972.1"/>
    <property type="molecule type" value="Genomic_DNA"/>
</dbReference>
<dbReference type="OMA" id="LKMIILC"/>
<dbReference type="RefSeq" id="XP_004180491.1">
    <property type="nucleotide sequence ID" value="XM_004180443.1"/>
</dbReference>
<sequence>MKLLGLKKWNGKKNGREIKLLAENKEDLFSIYQLVKKDDVIVFKKQVSSSVEGGKKKNELVLLKIRVVSEEFDMGEESLRYKGVTIVDENGKCNASVGVGKYFSFGVNYEYPFTLIKEEMDIYEEGILDEACGHEKESDTAAVVLQEGIAHVCVLSDSSSVLKQKIEYSLPKKKRSTDVLKFDEKTEKFYKATYEAIKKHYDMNGLRVVILCSPGFYAKTLFEKILEYGNEEHNRDILDNQDKFFVANCSTGYLQGISEVLKNPEYSSVLEDTKYSRDAMILDEFLSHLNEDDGKAWYGEREVKHAAGLDAVDTLLITDELLRGDDVSKRKECMELVEQVKGTGGKVMVFSTLHSSGVELAQLTGIACILKYSIPELEEDEE</sequence>
<dbReference type="OrthoDB" id="10249111at2759"/>
<evidence type="ECO:0000256" key="7">
    <source>
        <dbReference type="ARBA" id="ARBA00022776"/>
    </source>
</evidence>
<dbReference type="GO" id="GO:0005737">
    <property type="term" value="C:cytoplasm"/>
    <property type="evidence" value="ECO:0007669"/>
    <property type="project" value="UniProtKB-SubCell"/>
</dbReference>
<dbReference type="SUPFAM" id="SSF159065">
    <property type="entry name" value="Dom34/Pelota N-terminal domain-like"/>
    <property type="match status" value="1"/>
</dbReference>
<evidence type="ECO:0000256" key="8">
    <source>
        <dbReference type="ARBA" id="ARBA00023254"/>
    </source>
</evidence>
<evidence type="ECO:0000256" key="5">
    <source>
        <dbReference type="ARBA" id="ARBA00022618"/>
    </source>
</evidence>
<evidence type="ECO:0000256" key="2">
    <source>
        <dbReference type="ARBA" id="ARBA00004496"/>
    </source>
</evidence>
<organism evidence="12 13">
    <name type="scientific">Henningerozyma blattae (strain ATCC 34711 / CBS 6284 / DSM 70876 / NBRC 10599 / NRRL Y-10934 / UCD 77-7)</name>
    <name type="common">Yeast</name>
    <name type="synonym">Tetrapisispora blattae</name>
    <dbReference type="NCBI Taxonomy" id="1071380"/>
    <lineage>
        <taxon>Eukaryota</taxon>
        <taxon>Fungi</taxon>
        <taxon>Dikarya</taxon>
        <taxon>Ascomycota</taxon>
        <taxon>Saccharomycotina</taxon>
        <taxon>Saccharomycetes</taxon>
        <taxon>Saccharomycetales</taxon>
        <taxon>Saccharomycetaceae</taxon>
        <taxon>Henningerozyma</taxon>
    </lineage>
</organism>
<comment type="cofactor">
    <cofactor evidence="1 10">
        <name>a divalent metal cation</name>
        <dbReference type="ChEBI" id="CHEBI:60240"/>
    </cofactor>
</comment>
<proteinExistence type="inferred from homology"/>
<dbReference type="Pfam" id="PF26356">
    <property type="entry name" value="Pelota_N"/>
    <property type="match status" value="1"/>
</dbReference>
<dbReference type="FunFam" id="3.30.1330.30:FF:000008">
    <property type="entry name" value="Protein pelota homolog"/>
    <property type="match status" value="1"/>
</dbReference>
<dbReference type="FunFam" id="3.30.420.60:FF:000004">
    <property type="entry name" value="Protein DOM34 homolog"/>
    <property type="match status" value="1"/>
</dbReference>
<dbReference type="GO" id="GO:0070966">
    <property type="term" value="P:nuclear-transcribed mRNA catabolic process, no-go decay"/>
    <property type="evidence" value="ECO:0007669"/>
    <property type="project" value="InterPro"/>
</dbReference>
<evidence type="ECO:0000256" key="6">
    <source>
        <dbReference type="ARBA" id="ARBA00022723"/>
    </source>
</evidence>
<dbReference type="HOGENOM" id="CLU_023334_3_1_1"/>
<dbReference type="GO" id="GO:0070481">
    <property type="term" value="P:nuclear-transcribed mRNA catabolic process, non-stop decay"/>
    <property type="evidence" value="ECO:0007669"/>
    <property type="project" value="InterPro"/>
</dbReference>
<dbReference type="eggNOG" id="KOG2869">
    <property type="taxonomic scope" value="Eukaryota"/>
</dbReference>
<gene>
    <name evidence="12" type="primary">TBLA0D04760</name>
    <name evidence="12" type="ORF">TBLA_0D04760</name>
</gene>
<keyword evidence="6 10" id="KW-0479">Metal-binding</keyword>
<dbReference type="GO" id="GO:0051321">
    <property type="term" value="P:meiotic cell cycle"/>
    <property type="evidence" value="ECO:0007669"/>
    <property type="project" value="UniProtKB-KW"/>
</dbReference>
<keyword evidence="8" id="KW-0469">Meiosis</keyword>
<dbReference type="InterPro" id="IPR038069">
    <property type="entry name" value="Pelota/DOM34_N"/>
</dbReference>
<evidence type="ECO:0000256" key="9">
    <source>
        <dbReference type="ARBA" id="ARBA00023306"/>
    </source>
</evidence>
<evidence type="ECO:0000256" key="3">
    <source>
        <dbReference type="ARBA" id="ARBA00009504"/>
    </source>
</evidence>
<comment type="function">
    <text evidence="10">Component of the Dom34-Hbs1 complex, a complex that recognizes stalled ribosomes and triggers the No-Go Decay (NGD) pathway (PubMed:20890290). In the Dom34-Hbs1 complex, dom34 recognizes ribosomes stalled at the 3' end of an mRNA and engages stalled ribosomes by destabilizing mRNA in the mRNA channel. Following ribosome-binding, the Dom34-Hbs1 complex promotes the disassembly of stalled ribosomes, followed by degradation of damaged mRNAs as part of the NGD pathway.</text>
</comment>
<evidence type="ECO:0000313" key="12">
    <source>
        <dbReference type="EMBL" id="CCH60972.1"/>
    </source>
</evidence>
<dbReference type="InterPro" id="IPR029064">
    <property type="entry name" value="Ribosomal_eL30-like_sf"/>
</dbReference>